<dbReference type="Pfam" id="PF02895">
    <property type="entry name" value="H-kinase_dim"/>
    <property type="match status" value="1"/>
</dbReference>
<evidence type="ECO:0000256" key="7">
    <source>
        <dbReference type="ARBA" id="ARBA00022553"/>
    </source>
</evidence>
<keyword evidence="19" id="KW-1185">Reference proteome</keyword>
<evidence type="ECO:0000256" key="10">
    <source>
        <dbReference type="ARBA" id="ARBA00022777"/>
    </source>
</evidence>
<dbReference type="InterPro" id="IPR036890">
    <property type="entry name" value="HATPase_C_sf"/>
</dbReference>
<evidence type="ECO:0000256" key="14">
    <source>
        <dbReference type="PROSITE-ProRule" id="PRU00110"/>
    </source>
</evidence>
<dbReference type="SMART" id="SM01231">
    <property type="entry name" value="H-kinase_dim"/>
    <property type="match status" value="1"/>
</dbReference>
<dbReference type="PANTHER" id="PTHR43395:SF10">
    <property type="entry name" value="CHEMOTAXIS PROTEIN CHEA"/>
    <property type="match status" value="1"/>
</dbReference>
<dbReference type="CDD" id="cd00088">
    <property type="entry name" value="HPT"/>
    <property type="match status" value="1"/>
</dbReference>
<evidence type="ECO:0000259" key="15">
    <source>
        <dbReference type="PROSITE" id="PS50109"/>
    </source>
</evidence>
<dbReference type="Pfam" id="PF01627">
    <property type="entry name" value="Hpt"/>
    <property type="match status" value="1"/>
</dbReference>
<dbReference type="InterPro" id="IPR005467">
    <property type="entry name" value="His_kinase_dom"/>
</dbReference>
<keyword evidence="9" id="KW-0547">Nucleotide-binding</keyword>
<dbReference type="RefSeq" id="WP_268041132.1">
    <property type="nucleotide sequence ID" value="NZ_JAPQER010000004.1"/>
</dbReference>
<dbReference type="Pfam" id="PF02518">
    <property type="entry name" value="HATPase_c"/>
    <property type="match status" value="1"/>
</dbReference>
<dbReference type="PRINTS" id="PR00344">
    <property type="entry name" value="BCTRLSENSOR"/>
</dbReference>
<dbReference type="SUPFAM" id="SSF50341">
    <property type="entry name" value="CheW-like"/>
    <property type="match status" value="1"/>
</dbReference>
<evidence type="ECO:0000256" key="1">
    <source>
        <dbReference type="ARBA" id="ARBA00000085"/>
    </source>
</evidence>
<evidence type="ECO:0000313" key="18">
    <source>
        <dbReference type="EMBL" id="MCY6484810.1"/>
    </source>
</evidence>
<dbReference type="SUPFAM" id="SSF47226">
    <property type="entry name" value="Histidine-containing phosphotransfer domain, HPT domain"/>
    <property type="match status" value="1"/>
</dbReference>
<dbReference type="Gene3D" id="3.30.565.10">
    <property type="entry name" value="Histidine kinase-like ATPase, C-terminal domain"/>
    <property type="match status" value="1"/>
</dbReference>
<dbReference type="InterPro" id="IPR003594">
    <property type="entry name" value="HATPase_dom"/>
</dbReference>
<comment type="function">
    <text evidence="13">Involved in the transmission of sensory signals from the chemoreceptors to the flagellar motors. CheA is autophosphorylated; it can transfer its phosphate group to either CheB or CheY.</text>
</comment>
<evidence type="ECO:0000256" key="8">
    <source>
        <dbReference type="ARBA" id="ARBA00022679"/>
    </source>
</evidence>
<dbReference type="PROSITE" id="PS50894">
    <property type="entry name" value="HPT"/>
    <property type="match status" value="1"/>
</dbReference>
<evidence type="ECO:0000256" key="6">
    <source>
        <dbReference type="ARBA" id="ARBA00022500"/>
    </source>
</evidence>
<dbReference type="SUPFAM" id="SSF47384">
    <property type="entry name" value="Homodimeric domain of signal transducing histidine kinase"/>
    <property type="match status" value="1"/>
</dbReference>
<gene>
    <name evidence="18" type="ORF">OW763_10705</name>
</gene>
<dbReference type="InterPro" id="IPR008207">
    <property type="entry name" value="Sig_transdc_His_kin_Hpt_dom"/>
</dbReference>
<keyword evidence="5" id="KW-0963">Cytoplasm</keyword>
<dbReference type="InterPro" id="IPR036097">
    <property type="entry name" value="HisK_dim/P_sf"/>
</dbReference>
<evidence type="ECO:0000259" key="17">
    <source>
        <dbReference type="PROSITE" id="PS50894"/>
    </source>
</evidence>
<dbReference type="Gene3D" id="1.10.287.560">
    <property type="entry name" value="Histidine kinase CheA-like, homodimeric domain"/>
    <property type="match status" value="1"/>
</dbReference>
<keyword evidence="12" id="KW-0902">Two-component regulatory system</keyword>
<dbReference type="InterPro" id="IPR036061">
    <property type="entry name" value="CheW-like_dom_sf"/>
</dbReference>
<dbReference type="SUPFAM" id="SSF55052">
    <property type="entry name" value="CheY-binding domain of CheA"/>
    <property type="match status" value="1"/>
</dbReference>
<comment type="caution">
    <text evidence="18">The sequence shown here is derived from an EMBL/GenBank/DDBJ whole genome shotgun (WGS) entry which is preliminary data.</text>
</comment>
<evidence type="ECO:0000256" key="11">
    <source>
        <dbReference type="ARBA" id="ARBA00022840"/>
    </source>
</evidence>
<evidence type="ECO:0000256" key="9">
    <source>
        <dbReference type="ARBA" id="ARBA00022741"/>
    </source>
</evidence>
<reference evidence="18" key="1">
    <citation type="submission" date="2022-12" db="EMBL/GenBank/DDBJ databases">
        <authorList>
            <person name="Wang J."/>
        </authorList>
    </citation>
    <scope>NUCLEOTIDE SEQUENCE</scope>
    <source>
        <strain evidence="18">HY-45-18</strain>
    </source>
</reference>
<comment type="subcellular location">
    <subcellularLocation>
        <location evidence="2">Cytoplasm</location>
    </subcellularLocation>
</comment>
<feature type="domain" description="Histidine kinase" evidence="15">
    <location>
        <begin position="302"/>
        <end position="506"/>
    </location>
</feature>
<dbReference type="Gene3D" id="1.20.120.160">
    <property type="entry name" value="HPT domain"/>
    <property type="match status" value="1"/>
</dbReference>
<dbReference type="SMART" id="SM00073">
    <property type="entry name" value="HPT"/>
    <property type="match status" value="1"/>
</dbReference>
<dbReference type="EC" id="2.7.13.3" evidence="3"/>
<dbReference type="InterPro" id="IPR037006">
    <property type="entry name" value="CheA-like_homodim_sf"/>
</dbReference>
<dbReference type="Gene3D" id="3.30.70.1110">
    <property type="entry name" value="Histidine kinase CheA-like, P2 response regulator-binding domain"/>
    <property type="match status" value="1"/>
</dbReference>
<dbReference type="PANTHER" id="PTHR43395">
    <property type="entry name" value="SENSOR HISTIDINE KINASE CHEA"/>
    <property type="match status" value="1"/>
</dbReference>
<keyword evidence="8" id="KW-0808">Transferase</keyword>
<dbReference type="InterPro" id="IPR037052">
    <property type="entry name" value="CheA-like_P2_sf"/>
</dbReference>
<sequence length="637" mass="72216">MDVDDSIVEMFVFETFKLIEELESAILNSEETESFEENIEDIFRVMHTLKGNAAMMQYDNISNLSHSVEDVFDYFRKEHPENLDYSKAADIVLESIDFIKNETSKVKSGQDPDGDENKLKYKIEEYLKEIKNKTLNQVNKSLNNYKVKMYFQEDCGMENVRAFAVVHRLEEITTDIECIPADIVENNDTAEIIRCEGFNITFRTELTLNELKDFFEQIAFLKNLNIEEVKNSIDENKKTDRTNKNLNKISNLEKMNTSMLSVNVNKLDKLMDLVGELVISEAMVTKNPELDGVELDGFYKASRQLRKIINNVQDVVMSIRMVSLSTTFRKMNRLVRDVSKSLNKKVKFQITGENTEVDKNIIEHISDPLVHLIRNSIDHGIESPNKRLDKGKSEFGTVTLEAKNEGGDVWIIVKDDGRGLNKNKILKKAKEHGLMNKSENELTDKEIYSFIFLSGFSTKEKVSEVSGRGVGMDVVAKNIEQIRGSIFVDSVENKGTTISIKIPLTLAIIDGMTVKVGKCVYTIPTTSIKESFKVKEEDVIRDINGNEMILIRGYCCPIVRLYKRLGVDTKVTNIQDGIVVMVQNELNTICLFVDALLGQQQVVVKALPSYIKKVKGIAGCNLLGDGSISLILDIQEL</sequence>
<protein>
    <recommendedName>
        <fullName evidence="4">Chemotaxis protein CheA</fullName>
        <ecNumber evidence="3">2.7.13.3</ecNumber>
    </recommendedName>
</protein>
<dbReference type="Gene3D" id="2.30.30.40">
    <property type="entry name" value="SH3 Domains"/>
    <property type="match status" value="1"/>
</dbReference>
<dbReference type="SUPFAM" id="SSF55874">
    <property type="entry name" value="ATPase domain of HSP90 chaperone/DNA topoisomerase II/histidine kinase"/>
    <property type="match status" value="1"/>
</dbReference>
<dbReference type="SMART" id="SM00387">
    <property type="entry name" value="HATPase_c"/>
    <property type="match status" value="1"/>
</dbReference>
<evidence type="ECO:0000256" key="5">
    <source>
        <dbReference type="ARBA" id="ARBA00022490"/>
    </source>
</evidence>
<evidence type="ECO:0000256" key="12">
    <source>
        <dbReference type="ARBA" id="ARBA00023012"/>
    </source>
</evidence>
<organism evidence="18 19">
    <name type="scientific">Clostridium aestuarii</name>
    <dbReference type="NCBI Taxonomy" id="338193"/>
    <lineage>
        <taxon>Bacteria</taxon>
        <taxon>Bacillati</taxon>
        <taxon>Bacillota</taxon>
        <taxon>Clostridia</taxon>
        <taxon>Eubacteriales</taxon>
        <taxon>Clostridiaceae</taxon>
        <taxon>Clostridium</taxon>
    </lineage>
</organism>
<dbReference type="CDD" id="cd00731">
    <property type="entry name" value="CheA_reg"/>
    <property type="match status" value="1"/>
</dbReference>
<dbReference type="InterPro" id="IPR051315">
    <property type="entry name" value="Bact_Chemotaxis_CheA"/>
</dbReference>
<dbReference type="InterPro" id="IPR035891">
    <property type="entry name" value="CheY-binding_CheA"/>
</dbReference>
<dbReference type="InterPro" id="IPR010808">
    <property type="entry name" value="CheA_P2-bd"/>
</dbReference>
<evidence type="ECO:0000256" key="2">
    <source>
        <dbReference type="ARBA" id="ARBA00004496"/>
    </source>
</evidence>
<name>A0ABT4D3P0_9CLOT</name>
<feature type="modified residue" description="Phosphohistidine" evidence="14">
    <location>
        <position position="47"/>
    </location>
</feature>
<keyword evidence="11" id="KW-0067">ATP-binding</keyword>
<dbReference type="Pfam" id="PF01584">
    <property type="entry name" value="CheW"/>
    <property type="match status" value="1"/>
</dbReference>
<evidence type="ECO:0000256" key="4">
    <source>
        <dbReference type="ARBA" id="ARBA00021495"/>
    </source>
</evidence>
<dbReference type="CDD" id="cd16916">
    <property type="entry name" value="HATPase_CheA-like"/>
    <property type="match status" value="1"/>
</dbReference>
<keyword evidence="10" id="KW-0418">Kinase</keyword>
<dbReference type="InterPro" id="IPR036641">
    <property type="entry name" value="HPT_dom_sf"/>
</dbReference>
<keyword evidence="7 14" id="KW-0597">Phosphoprotein</keyword>
<evidence type="ECO:0000256" key="13">
    <source>
        <dbReference type="ARBA" id="ARBA00035100"/>
    </source>
</evidence>
<dbReference type="EMBL" id="JAPQER010000004">
    <property type="protein sequence ID" value="MCY6484810.1"/>
    <property type="molecule type" value="Genomic_DNA"/>
</dbReference>
<dbReference type="PROSITE" id="PS50109">
    <property type="entry name" value="HIS_KIN"/>
    <property type="match status" value="1"/>
</dbReference>
<proteinExistence type="predicted"/>
<accession>A0ABT4D3P0</accession>
<dbReference type="InterPro" id="IPR002545">
    <property type="entry name" value="CheW-lke_dom"/>
</dbReference>
<evidence type="ECO:0000313" key="19">
    <source>
        <dbReference type="Proteomes" id="UP001078443"/>
    </source>
</evidence>
<feature type="domain" description="CheW-like" evidence="16">
    <location>
        <begin position="508"/>
        <end position="637"/>
    </location>
</feature>
<dbReference type="SMART" id="SM00260">
    <property type="entry name" value="CheW"/>
    <property type="match status" value="1"/>
</dbReference>
<dbReference type="Pfam" id="PF07194">
    <property type="entry name" value="P2"/>
    <property type="match status" value="1"/>
</dbReference>
<feature type="domain" description="HPt" evidence="17">
    <location>
        <begin position="1"/>
        <end position="106"/>
    </location>
</feature>
<evidence type="ECO:0000259" key="16">
    <source>
        <dbReference type="PROSITE" id="PS50851"/>
    </source>
</evidence>
<dbReference type="InterPro" id="IPR004358">
    <property type="entry name" value="Sig_transdc_His_kin-like_C"/>
</dbReference>
<keyword evidence="6" id="KW-0145">Chemotaxis</keyword>
<dbReference type="InterPro" id="IPR004105">
    <property type="entry name" value="CheA-like_dim"/>
</dbReference>
<comment type="catalytic activity">
    <reaction evidence="1">
        <text>ATP + protein L-histidine = ADP + protein N-phospho-L-histidine.</text>
        <dbReference type="EC" id="2.7.13.3"/>
    </reaction>
</comment>
<dbReference type="PROSITE" id="PS50851">
    <property type="entry name" value="CHEW"/>
    <property type="match status" value="1"/>
</dbReference>
<dbReference type="Proteomes" id="UP001078443">
    <property type="component" value="Unassembled WGS sequence"/>
</dbReference>
<evidence type="ECO:0000256" key="3">
    <source>
        <dbReference type="ARBA" id="ARBA00012438"/>
    </source>
</evidence>